<dbReference type="SUPFAM" id="SSF52266">
    <property type="entry name" value="SGNH hydrolase"/>
    <property type="match status" value="1"/>
</dbReference>
<dbReference type="AlphaFoldDB" id="A0A285TMC0"/>
<dbReference type="InterPro" id="IPR007407">
    <property type="entry name" value="DUF459"/>
</dbReference>
<organism evidence="1 2">
    <name type="scientific">Stappia indica</name>
    <dbReference type="NCBI Taxonomy" id="538381"/>
    <lineage>
        <taxon>Bacteria</taxon>
        <taxon>Pseudomonadati</taxon>
        <taxon>Pseudomonadota</taxon>
        <taxon>Alphaproteobacteria</taxon>
        <taxon>Hyphomicrobiales</taxon>
        <taxon>Stappiaceae</taxon>
        <taxon>Stappia</taxon>
    </lineage>
</organism>
<dbReference type="STRING" id="538381.GCA_001696535_01715"/>
<evidence type="ECO:0000313" key="2">
    <source>
        <dbReference type="Proteomes" id="UP000219331"/>
    </source>
</evidence>
<reference evidence="1 2" key="1">
    <citation type="submission" date="2017-08" db="EMBL/GenBank/DDBJ databases">
        <authorList>
            <person name="de Groot N.N."/>
        </authorList>
    </citation>
    <scope>NUCLEOTIDE SEQUENCE [LARGE SCALE GENOMIC DNA]</scope>
    <source>
        <strain evidence="1 2">USBA 352</strain>
    </source>
</reference>
<dbReference type="Proteomes" id="UP000219331">
    <property type="component" value="Unassembled WGS sequence"/>
</dbReference>
<dbReference type="GO" id="GO:0016788">
    <property type="term" value="F:hydrolase activity, acting on ester bonds"/>
    <property type="evidence" value="ECO:0007669"/>
    <property type="project" value="UniProtKB-ARBA"/>
</dbReference>
<evidence type="ECO:0000313" key="1">
    <source>
        <dbReference type="EMBL" id="SOC21649.1"/>
    </source>
</evidence>
<keyword evidence="2" id="KW-1185">Reference proteome</keyword>
<gene>
    <name evidence="1" type="ORF">SAMN05421512_111134</name>
</gene>
<dbReference type="Pfam" id="PF04311">
    <property type="entry name" value="DUF459"/>
    <property type="match status" value="1"/>
</dbReference>
<dbReference type="EMBL" id="OBML01000011">
    <property type="protein sequence ID" value="SOC21649.1"/>
    <property type="molecule type" value="Genomic_DNA"/>
</dbReference>
<dbReference type="Gene3D" id="3.40.50.1110">
    <property type="entry name" value="SGNH hydrolase"/>
    <property type="match status" value="1"/>
</dbReference>
<proteinExistence type="predicted"/>
<accession>A0A285TMC0</accession>
<sequence>MARSARPVLKDRDRRVIEMSDRNLFPSCCKGRKIGAMTSCASFFARRPDVPARPLARGRFRLAALVALVTAFCLLLPDLQPGRTADFGPVSALAQNGRPIVQPGDSRNSNFHPLSPLLRLFGVENSRRRTRIQEREPRQRLQPSREPARPVVVEVPKEADARVVLVVGDGLAGELAEGLEATYSEVPSVRVDSLSINDAGLAGPRAETLGDRVRGIIQGRRVAAIVVLIGSLDVRDITTETGTAPFRSEAWNALYGQRIAELVAIGRAQRTPVVWVGLPPPKGVARRNDFAHINTVAKQRAEAANAIYVDVWDVFLDENGGYTSYGPDVEGTRRQLRSGDGVGFTWHGRRKIAFFAERSIARILGSSGAFAFEGVEDDPNFIVLTGRQGAPETVLAGGENARNAPVVDTPQYQLIVQGAPIAPQNGRVDDFRSAAP</sequence>
<name>A0A285TMC0_9HYPH</name>
<evidence type="ECO:0008006" key="3">
    <source>
        <dbReference type="Google" id="ProtNLM"/>
    </source>
</evidence>
<protein>
    <recommendedName>
        <fullName evidence="3">SGNH hydrolase-type esterase domain-containing protein</fullName>
    </recommendedName>
</protein>
<dbReference type="InterPro" id="IPR036514">
    <property type="entry name" value="SGNH_hydro_sf"/>
</dbReference>